<protein>
    <submittedName>
        <fullName evidence="1">Uncharacterized protein</fullName>
    </submittedName>
</protein>
<evidence type="ECO:0000313" key="2">
    <source>
        <dbReference type="Proteomes" id="UP000254508"/>
    </source>
</evidence>
<dbReference type="EMBL" id="CP031358">
    <property type="protein sequence ID" value="AXK44024.1"/>
    <property type="molecule type" value="Genomic_DNA"/>
</dbReference>
<organism evidence="1 2">
    <name type="scientific">Erythrobacter aureus</name>
    <dbReference type="NCBI Taxonomy" id="2182384"/>
    <lineage>
        <taxon>Bacteria</taxon>
        <taxon>Pseudomonadati</taxon>
        <taxon>Pseudomonadota</taxon>
        <taxon>Alphaproteobacteria</taxon>
        <taxon>Sphingomonadales</taxon>
        <taxon>Erythrobacteraceae</taxon>
        <taxon>Erythrobacter/Porphyrobacter group</taxon>
        <taxon>Erythrobacter</taxon>
    </lineage>
</organism>
<dbReference type="OrthoDB" id="8421708at2"/>
<evidence type="ECO:0000313" key="1">
    <source>
        <dbReference type="EMBL" id="AXK44024.1"/>
    </source>
</evidence>
<name>A0A345YJC2_9SPHN</name>
<dbReference type="RefSeq" id="WP_115418337.1">
    <property type="nucleotide sequence ID" value="NZ_CP031358.1"/>
</dbReference>
<dbReference type="KEGG" id="err:DVR09_16350"/>
<dbReference type="AlphaFoldDB" id="A0A345YJC2"/>
<reference evidence="1 2" key="1">
    <citation type="submission" date="2018-07" db="EMBL/GenBank/DDBJ databases">
        <title>Genome sequence of Erythrobacter strain YH-07, an antagonistic bacterium isolated from Yellow Sea.</title>
        <authorList>
            <person name="Tang T."/>
            <person name="Liu Q."/>
            <person name="Sun X."/>
        </authorList>
    </citation>
    <scope>NUCLEOTIDE SEQUENCE [LARGE SCALE GENOMIC DNA]</scope>
    <source>
        <strain evidence="1 2">YH-07</strain>
        <plasmid evidence="1 2">unnamed</plasmid>
    </source>
</reference>
<proteinExistence type="predicted"/>
<sequence length="82" mass="9379">MSTRSTRREVRNPVLALPAAQRLQEAPQDTRDLLRNLLLDLKKDAAERASECWRKHKAPMAVYWKAVSVYAGHIARVLKTPN</sequence>
<accession>A0A345YJC2</accession>
<geneLocation type="plasmid" evidence="1 2">
    <name>unnamed</name>
</geneLocation>
<gene>
    <name evidence="1" type="ORF">DVR09_16350</name>
</gene>
<keyword evidence="1" id="KW-0614">Plasmid</keyword>
<dbReference type="Proteomes" id="UP000254508">
    <property type="component" value="Plasmid unnamed"/>
</dbReference>
<keyword evidence="2" id="KW-1185">Reference proteome</keyword>